<sequence length="167" mass="19278">MTNIECIKNITTKTVDNFTVPVSMESCELLPVLNHFRKSQSNAVETHLGKENEEVAYYDIKFGVKKLNAIKIWTANNKIIKIDLIKTFSNTEKVSKKLQQLPKSNTKLNYYYDVIYMEDKAWIYPEIGIAVFLGLTDGVVNFISYFPPTTIENYINHLHSFSAPREF</sequence>
<dbReference type="Proteomes" id="UP001390963">
    <property type="component" value="Unassembled WGS sequence"/>
</dbReference>
<dbReference type="Proteomes" id="UP001388259">
    <property type="component" value="Unassembled WGS sequence"/>
</dbReference>
<gene>
    <name evidence="2" type="ORF">VZD24_01775</name>
    <name evidence="1" type="ORF">VZD85_01585</name>
</gene>
<comment type="caution">
    <text evidence="1">The sequence shown here is derived from an EMBL/GenBank/DDBJ whole genome shotgun (WGS) entry which is preliminary data.</text>
</comment>
<dbReference type="AlphaFoldDB" id="A0AB35YS16"/>
<protein>
    <submittedName>
        <fullName evidence="1">Uncharacterized protein</fullName>
    </submittedName>
</protein>
<evidence type="ECO:0000313" key="2">
    <source>
        <dbReference type="EMBL" id="MEM0572232.1"/>
    </source>
</evidence>
<dbReference type="EMBL" id="JAZBJM010000001">
    <property type="protein sequence ID" value="MEM0517027.1"/>
    <property type="molecule type" value="Genomic_DNA"/>
</dbReference>
<evidence type="ECO:0000313" key="1">
    <source>
        <dbReference type="EMBL" id="MEM0517027.1"/>
    </source>
</evidence>
<proteinExistence type="predicted"/>
<accession>A0AB35YS16</accession>
<dbReference type="EMBL" id="JBANCF010000001">
    <property type="protein sequence ID" value="MEM0572232.1"/>
    <property type="molecule type" value="Genomic_DNA"/>
</dbReference>
<organism evidence="1 3">
    <name type="scientific">Aequorivita flava</name>
    <dbReference type="NCBI Taxonomy" id="3114371"/>
    <lineage>
        <taxon>Bacteria</taxon>
        <taxon>Pseudomonadati</taxon>
        <taxon>Bacteroidota</taxon>
        <taxon>Flavobacteriia</taxon>
        <taxon>Flavobacteriales</taxon>
        <taxon>Flavobacteriaceae</taxon>
        <taxon>Aequorivita</taxon>
    </lineage>
</organism>
<dbReference type="RefSeq" id="WP_342686489.1">
    <property type="nucleotide sequence ID" value="NZ_JAZBJM010000001.1"/>
</dbReference>
<evidence type="ECO:0000313" key="3">
    <source>
        <dbReference type="Proteomes" id="UP001388259"/>
    </source>
</evidence>
<name>A0AB35YS16_9FLAO</name>
<evidence type="ECO:0000313" key="4">
    <source>
        <dbReference type="Proteomes" id="UP001390963"/>
    </source>
</evidence>
<reference evidence="1 4" key="1">
    <citation type="submission" date="2024-01" db="EMBL/GenBank/DDBJ databases">
        <title>Aequorivita flavus sp. nov., isolated from deep-sea sediment.</title>
        <authorList>
            <person name="Chen X."/>
        </authorList>
    </citation>
    <scope>NUCLEOTIDE SEQUENCE</scope>
    <source>
        <strain evidence="1">MCCC 1A16923</strain>
        <strain evidence="2 4">MCCC 1A16935</strain>
    </source>
</reference>
<keyword evidence="4" id="KW-1185">Reference proteome</keyword>